<dbReference type="Proteomes" id="UP000765509">
    <property type="component" value="Unassembled WGS sequence"/>
</dbReference>
<reference evidence="2" key="1">
    <citation type="submission" date="2021-03" db="EMBL/GenBank/DDBJ databases">
        <title>Draft genome sequence of rust myrtle Austropuccinia psidii MF-1, a brazilian biotype.</title>
        <authorList>
            <person name="Quecine M.C."/>
            <person name="Pachon D.M.R."/>
            <person name="Bonatelli M.L."/>
            <person name="Correr F.H."/>
            <person name="Franceschini L.M."/>
            <person name="Leite T.F."/>
            <person name="Margarido G.R.A."/>
            <person name="Almeida C.A."/>
            <person name="Ferrarezi J.A."/>
            <person name="Labate C.A."/>
        </authorList>
    </citation>
    <scope>NUCLEOTIDE SEQUENCE</scope>
    <source>
        <strain evidence="2">MF-1</strain>
    </source>
</reference>
<evidence type="ECO:0000256" key="1">
    <source>
        <dbReference type="SAM" id="MobiDB-lite"/>
    </source>
</evidence>
<name>A0A9Q3CFG3_9BASI</name>
<protein>
    <submittedName>
        <fullName evidence="2">Uncharacterized protein</fullName>
    </submittedName>
</protein>
<feature type="region of interest" description="Disordered" evidence="1">
    <location>
        <begin position="43"/>
        <end position="100"/>
    </location>
</feature>
<proteinExistence type="predicted"/>
<organism evidence="2 3">
    <name type="scientific">Austropuccinia psidii MF-1</name>
    <dbReference type="NCBI Taxonomy" id="1389203"/>
    <lineage>
        <taxon>Eukaryota</taxon>
        <taxon>Fungi</taxon>
        <taxon>Dikarya</taxon>
        <taxon>Basidiomycota</taxon>
        <taxon>Pucciniomycotina</taxon>
        <taxon>Pucciniomycetes</taxon>
        <taxon>Pucciniales</taxon>
        <taxon>Sphaerophragmiaceae</taxon>
        <taxon>Austropuccinia</taxon>
    </lineage>
</organism>
<comment type="caution">
    <text evidence="2">The sequence shown here is derived from an EMBL/GenBank/DDBJ whole genome shotgun (WGS) entry which is preliminary data.</text>
</comment>
<accession>A0A9Q3CFG3</accession>
<keyword evidence="3" id="KW-1185">Reference proteome</keyword>
<evidence type="ECO:0000313" key="3">
    <source>
        <dbReference type="Proteomes" id="UP000765509"/>
    </source>
</evidence>
<dbReference type="AlphaFoldDB" id="A0A9Q3CFG3"/>
<sequence length="213" mass="23803">MPVQNSPPASQKKFQARTKAVLTTTLKDPLDITPSVPQLRANLDRGPIWKEGRGPRRSSLFSGVAGSFPGISTTLPRGLGKGNSEEEEESDSTEPAPAAVGEFQVPGGPTLAQSIIYLSFISLNNLYWKLCKKLLELWPIFKLLNLCNLQAASRPPAFNTPYMTAPDYFNWNVPFKVRSFIQSCKLIFHNEKANSSQDRKQLLKFHFISHWQG</sequence>
<gene>
    <name evidence="2" type="ORF">O181_022583</name>
</gene>
<evidence type="ECO:0000313" key="2">
    <source>
        <dbReference type="EMBL" id="MBW0482868.1"/>
    </source>
</evidence>
<dbReference type="EMBL" id="AVOT02006965">
    <property type="protein sequence ID" value="MBW0482868.1"/>
    <property type="molecule type" value="Genomic_DNA"/>
</dbReference>